<dbReference type="EMBL" id="RSCJ01000002">
    <property type="protein sequence ID" value="RUR86083.1"/>
    <property type="molecule type" value="Genomic_DNA"/>
</dbReference>
<keyword evidence="3" id="KW-0285">Flavoprotein</keyword>
<dbReference type="Gene3D" id="1.10.8.870">
    <property type="entry name" value="Alpha-glycerophosphate oxidase, cap domain"/>
    <property type="match status" value="1"/>
</dbReference>
<dbReference type="Pfam" id="PF01266">
    <property type="entry name" value="DAO"/>
    <property type="match status" value="1"/>
</dbReference>
<reference evidence="8 9" key="1">
    <citation type="journal article" date="2019" name="Genome Biol. Evol.">
        <title>Day and night: Metabolic profiles and evolutionary relationships of six axenic non-marine cyanobacteria.</title>
        <authorList>
            <person name="Will S.E."/>
            <person name="Henke P."/>
            <person name="Boedeker C."/>
            <person name="Huang S."/>
            <person name="Brinkmann H."/>
            <person name="Rohde M."/>
            <person name="Jarek M."/>
            <person name="Friedl T."/>
            <person name="Seufert S."/>
            <person name="Schumacher M."/>
            <person name="Overmann J."/>
            <person name="Neumann-Schaal M."/>
            <person name="Petersen J."/>
        </authorList>
    </citation>
    <scope>NUCLEOTIDE SEQUENCE [LARGE SCALE GENOMIC DNA]</scope>
    <source>
        <strain evidence="8 9">PCC 6912</strain>
    </source>
</reference>
<keyword evidence="5" id="KW-0560">Oxidoreductase</keyword>
<evidence type="ECO:0000256" key="1">
    <source>
        <dbReference type="ARBA" id="ARBA00001974"/>
    </source>
</evidence>
<name>A0A3S0YJN2_CHLFR</name>
<evidence type="ECO:0000313" key="8">
    <source>
        <dbReference type="EMBL" id="RUR86083.1"/>
    </source>
</evidence>
<dbReference type="NCBIfam" id="NF008899">
    <property type="entry name" value="PRK12266.1"/>
    <property type="match status" value="1"/>
</dbReference>
<dbReference type="Proteomes" id="UP000268857">
    <property type="component" value="Unassembled WGS sequence"/>
</dbReference>
<feature type="domain" description="Alpha-glycerophosphate oxidase C-terminal" evidence="7">
    <location>
        <begin position="407"/>
        <end position="530"/>
    </location>
</feature>
<dbReference type="PROSITE" id="PS00978">
    <property type="entry name" value="FAD_G3PDH_2"/>
    <property type="match status" value="1"/>
</dbReference>
<dbReference type="SUPFAM" id="SSF51905">
    <property type="entry name" value="FAD/NAD(P)-binding domain"/>
    <property type="match status" value="1"/>
</dbReference>
<sequence length="561" mass="62595">MNNLQAISNNAYDLVIIGGGINGAGVVRDAALRGLKTLLIEKNDFSSGSTSWSTRLIHGGLRYLETFEFSLVRESLQEREILLHIAPHLVKPLLLTIPIYRDRSRPYWKIQAGMFLYDILSFDKSLLSHRMLPKRKFQQLFPDLDPEGLCGGAQYYDCQVAYAERLCLENILSAQAAGATVLNYVQVKQLHQGGNRIDSLSCCDRFTGEEVKVKLSDRGVVVNTSGPWVDQILESITANGLTSSRSGSKKIGPTKGSHIIVDPFPGAPITALYVEAKTDGRPFFIIPWLGRYLIGTTDQHFQGNLDRIKADNDEIDYLLNETNRVIPIAGLSRQDVKFTYSGVRPLPWEEGKQPGKITRKHIICDRTPAGIVNLISLIGGKLTTYRQVAEEIVNAVYQKLGEKAPACSTQNQPLPGAILPNDSRLKKALDDYRDVISPSSIHHLFSIYGARAIEVLALTDCSSDLAEVITPDLPDIKAQIVYAVNSELARTLVDIARRRTSVAMLRNYGLDLLPVMTEVLTKHCGWSSQDCDRQVKEYYTYIQQNCIPDYQLTDLKIWDRG</sequence>
<evidence type="ECO:0000259" key="7">
    <source>
        <dbReference type="Pfam" id="PF16901"/>
    </source>
</evidence>
<proteinExistence type="inferred from homology"/>
<feature type="domain" description="FAD dependent oxidoreductase" evidence="6">
    <location>
        <begin position="13"/>
        <end position="347"/>
    </location>
</feature>
<comment type="similarity">
    <text evidence="2">Belongs to the FAD-dependent glycerol-3-phosphate dehydrogenase family.</text>
</comment>
<dbReference type="PRINTS" id="PR01001">
    <property type="entry name" value="FADG3PDH"/>
</dbReference>
<keyword evidence="4" id="KW-0274">FAD</keyword>
<dbReference type="InterPro" id="IPR006076">
    <property type="entry name" value="FAD-dep_OxRdtase"/>
</dbReference>
<dbReference type="InterPro" id="IPR031656">
    <property type="entry name" value="DAO_C"/>
</dbReference>
<dbReference type="RefSeq" id="WP_016873946.1">
    <property type="nucleotide sequence ID" value="NZ_AJLN01000049.1"/>
</dbReference>
<dbReference type="InterPro" id="IPR038299">
    <property type="entry name" value="DAO_C_sf"/>
</dbReference>
<evidence type="ECO:0000256" key="4">
    <source>
        <dbReference type="ARBA" id="ARBA00022827"/>
    </source>
</evidence>
<evidence type="ECO:0000259" key="6">
    <source>
        <dbReference type="Pfam" id="PF01266"/>
    </source>
</evidence>
<dbReference type="Pfam" id="PF16901">
    <property type="entry name" value="DAO_C"/>
    <property type="match status" value="1"/>
</dbReference>
<organism evidence="8 9">
    <name type="scientific">Chlorogloeopsis fritschii PCC 6912</name>
    <dbReference type="NCBI Taxonomy" id="211165"/>
    <lineage>
        <taxon>Bacteria</taxon>
        <taxon>Bacillati</taxon>
        <taxon>Cyanobacteriota</taxon>
        <taxon>Cyanophyceae</taxon>
        <taxon>Nostocales</taxon>
        <taxon>Chlorogloeopsidaceae</taxon>
        <taxon>Chlorogloeopsis</taxon>
    </lineage>
</organism>
<dbReference type="GO" id="GO:0004368">
    <property type="term" value="F:glycerol-3-phosphate dehydrogenase (quinone) activity"/>
    <property type="evidence" value="ECO:0007669"/>
    <property type="project" value="InterPro"/>
</dbReference>
<evidence type="ECO:0000256" key="3">
    <source>
        <dbReference type="ARBA" id="ARBA00022630"/>
    </source>
</evidence>
<comment type="caution">
    <text evidence="8">The sequence shown here is derived from an EMBL/GenBank/DDBJ whole genome shotgun (WGS) entry which is preliminary data.</text>
</comment>
<evidence type="ECO:0000256" key="2">
    <source>
        <dbReference type="ARBA" id="ARBA00007330"/>
    </source>
</evidence>
<dbReference type="Gene3D" id="3.30.9.10">
    <property type="entry name" value="D-Amino Acid Oxidase, subunit A, domain 2"/>
    <property type="match status" value="1"/>
</dbReference>
<gene>
    <name evidence="8" type="primary">glpD2</name>
    <name evidence="8" type="ORF">PCC6912_09080</name>
</gene>
<dbReference type="GO" id="GO:0046168">
    <property type="term" value="P:glycerol-3-phosphate catabolic process"/>
    <property type="evidence" value="ECO:0007669"/>
    <property type="project" value="TreeGrafter"/>
</dbReference>
<dbReference type="STRING" id="211165.GCA_000317285_01307"/>
<dbReference type="PANTHER" id="PTHR11985:SF15">
    <property type="entry name" value="GLYCEROL-3-PHOSPHATE DEHYDROGENASE, MITOCHONDRIAL"/>
    <property type="match status" value="1"/>
</dbReference>
<evidence type="ECO:0000313" key="9">
    <source>
        <dbReference type="Proteomes" id="UP000268857"/>
    </source>
</evidence>
<accession>A0A3S0YJN2</accession>
<dbReference type="InterPro" id="IPR000447">
    <property type="entry name" value="G3P_DH_FAD-dep"/>
</dbReference>
<dbReference type="OrthoDB" id="9766796at2"/>
<comment type="cofactor">
    <cofactor evidence="1">
        <name>FAD</name>
        <dbReference type="ChEBI" id="CHEBI:57692"/>
    </cofactor>
</comment>
<keyword evidence="9" id="KW-1185">Reference proteome</keyword>
<dbReference type="AlphaFoldDB" id="A0A3S0YJN2"/>
<dbReference type="PANTHER" id="PTHR11985">
    <property type="entry name" value="GLYCEROL-3-PHOSPHATE DEHYDROGENASE"/>
    <property type="match status" value="1"/>
</dbReference>
<dbReference type="Gene3D" id="3.50.50.60">
    <property type="entry name" value="FAD/NAD(P)-binding domain"/>
    <property type="match status" value="1"/>
</dbReference>
<protein>
    <submittedName>
        <fullName evidence="8">Glycerol-3-phosphate dehydrogenase</fullName>
    </submittedName>
</protein>
<evidence type="ECO:0000256" key="5">
    <source>
        <dbReference type="ARBA" id="ARBA00023002"/>
    </source>
</evidence>
<dbReference type="InterPro" id="IPR036188">
    <property type="entry name" value="FAD/NAD-bd_sf"/>
</dbReference>